<proteinExistence type="predicted"/>
<dbReference type="Pfam" id="PF00497">
    <property type="entry name" value="SBP_bac_3"/>
    <property type="match status" value="1"/>
</dbReference>
<evidence type="ECO:0000313" key="3">
    <source>
        <dbReference type="EMBL" id="MDC7717825.1"/>
    </source>
</evidence>
<gene>
    <name evidence="3" type="ORF">PQU95_11445</name>
</gene>
<organism evidence="3 4">
    <name type="scientific">Vogesella aquatica</name>
    <dbReference type="NCBI Taxonomy" id="2984206"/>
    <lineage>
        <taxon>Bacteria</taxon>
        <taxon>Pseudomonadati</taxon>
        <taxon>Pseudomonadota</taxon>
        <taxon>Betaproteobacteria</taxon>
        <taxon>Neisseriales</taxon>
        <taxon>Chromobacteriaceae</taxon>
        <taxon>Vogesella</taxon>
    </lineage>
</organism>
<evidence type="ECO:0000313" key="4">
    <source>
        <dbReference type="Proteomes" id="UP001219956"/>
    </source>
</evidence>
<feature type="domain" description="Solute-binding protein family 3/N-terminal" evidence="2">
    <location>
        <begin position="20"/>
        <end position="242"/>
    </location>
</feature>
<keyword evidence="4" id="KW-1185">Reference proteome</keyword>
<feature type="chain" id="PRO_5047176859" evidence="1">
    <location>
        <begin position="21"/>
        <end position="255"/>
    </location>
</feature>
<comment type="caution">
    <text evidence="3">The sequence shown here is derived from an EMBL/GenBank/DDBJ whole genome shotgun (WGS) entry which is preliminary data.</text>
</comment>
<dbReference type="RefSeq" id="WP_272752134.1">
    <property type="nucleotide sequence ID" value="NZ_JAQQLF010000013.1"/>
</dbReference>
<feature type="signal peptide" evidence="1">
    <location>
        <begin position="1"/>
        <end position="20"/>
    </location>
</feature>
<keyword evidence="1" id="KW-0732">Signal</keyword>
<dbReference type="Gene3D" id="3.40.190.10">
    <property type="entry name" value="Periplasmic binding protein-like II"/>
    <property type="match status" value="2"/>
</dbReference>
<dbReference type="PANTHER" id="PTHR38834">
    <property type="entry name" value="PERIPLASMIC SUBSTRATE BINDING PROTEIN FAMILY 3"/>
    <property type="match status" value="1"/>
</dbReference>
<sequence>MKYRPILLVTLLATSPPATALSLLTEEWPPVSFANGKGQPEGMAVEVVKLLQERLKDSNPIQIQPWARAYNSLLNEKDVMLFTVGRNAERERLMTLLGPILISSTDVFALRQYAAEIRKLTPAAMQKLPTAAYRGSIFETTAHSRGFNVFPTNDPAHSARMLAAGRVKLWVEGNVVVGNVLREQGLPLATVERVATLDRLSLYLAFSPNVPRDTILRWEKALNEIKQDGSFATIHQHWFPQDPVPLQVERLGIQR</sequence>
<evidence type="ECO:0000259" key="2">
    <source>
        <dbReference type="SMART" id="SM00062"/>
    </source>
</evidence>
<dbReference type="SUPFAM" id="SSF53850">
    <property type="entry name" value="Periplasmic binding protein-like II"/>
    <property type="match status" value="1"/>
</dbReference>
<evidence type="ECO:0000256" key="1">
    <source>
        <dbReference type="SAM" id="SignalP"/>
    </source>
</evidence>
<reference evidence="3 4" key="1">
    <citation type="submission" date="2023-01" db="EMBL/GenBank/DDBJ databases">
        <title>Novel species of the genus Vogesella isolated from rivers.</title>
        <authorList>
            <person name="Lu H."/>
        </authorList>
    </citation>
    <scope>NUCLEOTIDE SEQUENCE [LARGE SCALE GENOMIC DNA]</scope>
    <source>
        <strain evidence="3 4">DC21W</strain>
    </source>
</reference>
<accession>A0ABT5IZ16</accession>
<dbReference type="PANTHER" id="PTHR38834:SF3">
    <property type="entry name" value="SOLUTE-BINDING PROTEIN FAMILY 3_N-TERMINAL DOMAIN-CONTAINING PROTEIN"/>
    <property type="match status" value="1"/>
</dbReference>
<dbReference type="SMART" id="SM00062">
    <property type="entry name" value="PBPb"/>
    <property type="match status" value="1"/>
</dbReference>
<dbReference type="Proteomes" id="UP001219956">
    <property type="component" value="Unassembled WGS sequence"/>
</dbReference>
<name>A0ABT5IZ16_9NEIS</name>
<dbReference type="EMBL" id="JAQQLF010000013">
    <property type="protein sequence ID" value="MDC7717825.1"/>
    <property type="molecule type" value="Genomic_DNA"/>
</dbReference>
<protein>
    <submittedName>
        <fullName evidence="3">Transporter substrate-binding domain-containing protein</fullName>
    </submittedName>
</protein>
<dbReference type="InterPro" id="IPR001638">
    <property type="entry name" value="Solute-binding_3/MltF_N"/>
</dbReference>